<feature type="domain" description="PKS/mFAS DH" evidence="4">
    <location>
        <begin position="573"/>
        <end position="882"/>
    </location>
</feature>
<dbReference type="RefSeq" id="WP_061988612.1">
    <property type="nucleotide sequence ID" value="NZ_FOPQ01000004.1"/>
</dbReference>
<keyword evidence="2" id="KW-0597">Phosphoprotein</keyword>
<evidence type="ECO:0000256" key="3">
    <source>
        <dbReference type="PROSITE-ProRule" id="PRU01363"/>
    </source>
</evidence>
<gene>
    <name evidence="6" type="ORF">ATP06_0231895</name>
    <name evidence="5" type="ORF">AVL48_18615</name>
</gene>
<dbReference type="Gene3D" id="3.40.50.720">
    <property type="entry name" value="NAD(P)-binding Rossmann-like Domain"/>
    <property type="match status" value="2"/>
</dbReference>
<evidence type="ECO:0000256" key="2">
    <source>
        <dbReference type="ARBA" id="ARBA00022553"/>
    </source>
</evidence>
<evidence type="ECO:0000313" key="8">
    <source>
        <dbReference type="Proteomes" id="UP000186883"/>
    </source>
</evidence>
<dbReference type="InterPro" id="IPR049900">
    <property type="entry name" value="PKS_mFAS_DH"/>
</dbReference>
<dbReference type="SUPFAM" id="SSF51735">
    <property type="entry name" value="NAD(P)-binding Rossmann-fold domains"/>
    <property type="match status" value="3"/>
</dbReference>
<accession>A0A154MVD1</accession>
<dbReference type="Pfam" id="PF08659">
    <property type="entry name" value="KR"/>
    <property type="match status" value="2"/>
</dbReference>
<evidence type="ECO:0000259" key="4">
    <source>
        <dbReference type="PROSITE" id="PS52019"/>
    </source>
</evidence>
<dbReference type="GO" id="GO:0006633">
    <property type="term" value="P:fatty acid biosynthetic process"/>
    <property type="evidence" value="ECO:0007669"/>
    <property type="project" value="TreeGrafter"/>
</dbReference>
<feature type="region of interest" description="N-terminal hotdog fold" evidence="3">
    <location>
        <begin position="573"/>
        <end position="711"/>
    </location>
</feature>
<reference evidence="5 7" key="1">
    <citation type="submission" date="2015-12" db="EMBL/GenBank/DDBJ databases">
        <title>Amycolatopsis regifaucium genome sequencing and assembly.</title>
        <authorList>
            <person name="Mayilraj S."/>
        </authorList>
    </citation>
    <scope>NUCLEOTIDE SEQUENCE [LARGE SCALE GENOMIC DNA]</scope>
    <source>
        <strain evidence="5 7">GY080</strain>
    </source>
</reference>
<proteinExistence type="predicted"/>
<dbReference type="Gene3D" id="3.10.129.110">
    <property type="entry name" value="Polyketide synthase dehydratase"/>
    <property type="match status" value="1"/>
</dbReference>
<dbReference type="GO" id="GO:0071770">
    <property type="term" value="P:DIM/DIP cell wall layer assembly"/>
    <property type="evidence" value="ECO:0007669"/>
    <property type="project" value="TreeGrafter"/>
</dbReference>
<evidence type="ECO:0000313" key="7">
    <source>
        <dbReference type="Proteomes" id="UP000076321"/>
    </source>
</evidence>
<evidence type="ECO:0000313" key="5">
    <source>
        <dbReference type="EMBL" id="KZB88000.1"/>
    </source>
</evidence>
<dbReference type="Proteomes" id="UP000076321">
    <property type="component" value="Unassembled WGS sequence"/>
</dbReference>
<feature type="active site" description="Proton acceptor; for dehydratase activity" evidence="3">
    <location>
        <position position="604"/>
    </location>
</feature>
<dbReference type="InterPro" id="IPR013968">
    <property type="entry name" value="PKS_KR"/>
</dbReference>
<dbReference type="SMART" id="SM00822">
    <property type="entry name" value="PKS_KR"/>
    <property type="match status" value="1"/>
</dbReference>
<dbReference type="InterPro" id="IPR057326">
    <property type="entry name" value="KR_dom"/>
</dbReference>
<dbReference type="PANTHER" id="PTHR43775">
    <property type="entry name" value="FATTY ACID SYNTHASE"/>
    <property type="match status" value="1"/>
</dbReference>
<comment type="caution">
    <text evidence="5">The sequence shown here is derived from an EMBL/GenBank/DDBJ whole genome shotgun (WGS) entry which is preliminary data.</text>
</comment>
<sequence>MSIPDGVVSPHLFGAEGARELLEVLTGKVPEQVVARESNGRAARLRVRSPASPTTVLQRYELSWQREKRVPVRPAGPLFPTGTLVVLADGASVPEGLPDDAVVLRFDDAGWWLGGRRVNDGEELLAMLTERSYRHVRVLATLDPWHDWLDRDSAPADVLRLHDACFLVAKAAQGLETYGIALSGGAREDGAVHPYAGLFTGLVKVLELEPVVAKARFCVVLTAADDQAAPAQLTEEMRVRHALPGVVLGGGERWVRRARPAPVPPARGPVLTEDSVVLGAGTSRGIGMLTLLGLAENCRPVVHILGTNDLSAYHHEELTEDEEAHRLRRRTALVAAAREVGGVPMANARLRKLAQAREVHADLARLTALCGEGKVHYHVCDTRDPAEVRRVCAEVTAAHDGRPVDLLLNFSGLTRSAELPAKPLKNFRAVRDIKIDTYHALKHAFAGNPPRRWVNAGSLAGLFGIQGETDYAAANDFLYTAADAALDSTETTFGWGLWDGTTRSTEPLVAEVLDRHLSRMPAAEGIAHFLAELSRPGAAPTLGYFGAVERRIMSERHPQRIAVWIPGPEPKAAPLLGEVTEAGADRLVAHREFSVDRDAYLRHHLVGGHPTVPGMLVVEIAAQAAKALVPGRVPVGVRDLSLDRFVRVFRESARPQRKKIVAEVVEDTPGEYGETVVRVRILTDVVAPDGTVLATDRKHGRMSVVLRDRPVECPRPRPDRLPVTAGSLELANPYQLPNPFVALSGIFAAAERVHFGPEGKLATLTLDRVEVTRWFEDAVFPAVVCDALAQVMAVAAEDGWSPIAVPRTVRRIDFYGGLDDVALAGEELTLRATSGPETGDWGGVFTSDGRLVLRMTGATGEPLGYVHQESGRVRTVDEQRAAHPLAVSPPAVRTPPDGAENEPAVRPQLLAYDSSSFSRQVQRWVAEPVPRPVESAPGGLLDRRVLVLGAHGPTTEAVAEQLSARGAIVVTADSPTCVAELTAEWDAIADLTLTGLTDYELGDPVWREALQTTTAALQAVYDHWLESAEADRFQYLTVGHGDGLFGHSGGPVPQPLSGAWVALAKNLMVELPGVRTRSIDLDRGDAATIARVLDIEAGLPGDQEVGYRDGVRHVQRVRITSAPSDPASASPVGPEDCVLVSGGGRGVGFALARRLAALGAEVVVTGRRPLTGPGAVPDDATFADWRKRRLIDAAGEPGGVAEGRRAVEDAEFVRTALANLAAAADIGLRIRYEPCDVTDRAQVERLLSTLDKSPTVLVHNAATYRGVRFSRLTPEEVVRAVDVKVTGFVALFDAVSARASVDRPLRFVSCAGSMSASGGMVGHTAYAAGSGALSRLGLWTARRSGVPVHTINWPTWERTGNIVHYVGAARYGSTMSSEDGVANWLSEMAALTGNPDHSGESGYFGRLGVMARPHHLRGTSWPAGSPDRTRVDTGRLFLGEVSRFAEHERFRARHRWTLAEDPHLRESTGALSVPMLLEYVLAAGDWVRPEGHPRQHLESISEVDLHLDRLRHDGNSLALEFDAAGGWTDEVWQVRVTVNDDTGTVATAVVNYGEHPPEAPAAPVGGLAGVRAHADEDLWCGTPTPAACLPHPALAAILAPAESAGGRMKIARLVALPGARDATAVHIEPGGGLAMAQGRVVLWVDGG</sequence>
<keyword evidence="8" id="KW-1185">Reference proteome</keyword>
<dbReference type="Proteomes" id="UP000186883">
    <property type="component" value="Unassembled WGS sequence"/>
</dbReference>
<dbReference type="GO" id="GO:0004312">
    <property type="term" value="F:fatty acid synthase activity"/>
    <property type="evidence" value="ECO:0007669"/>
    <property type="project" value="TreeGrafter"/>
</dbReference>
<dbReference type="InterPro" id="IPR036291">
    <property type="entry name" value="NAD(P)-bd_dom_sf"/>
</dbReference>
<organism evidence="5 7">
    <name type="scientific">Amycolatopsis regifaucium</name>
    <dbReference type="NCBI Taxonomy" id="546365"/>
    <lineage>
        <taxon>Bacteria</taxon>
        <taxon>Bacillati</taxon>
        <taxon>Actinomycetota</taxon>
        <taxon>Actinomycetes</taxon>
        <taxon>Pseudonocardiales</taxon>
        <taxon>Pseudonocardiaceae</taxon>
        <taxon>Amycolatopsis</taxon>
    </lineage>
</organism>
<dbReference type="PROSITE" id="PS52019">
    <property type="entry name" value="PKS_MFAS_DH"/>
    <property type="match status" value="1"/>
</dbReference>
<dbReference type="EMBL" id="LQCI01000002">
    <property type="protein sequence ID" value="KZB88000.1"/>
    <property type="molecule type" value="Genomic_DNA"/>
</dbReference>
<dbReference type="PANTHER" id="PTHR43775:SF37">
    <property type="entry name" value="SI:DKEY-61P9.11"/>
    <property type="match status" value="1"/>
</dbReference>
<dbReference type="Pfam" id="PF21089">
    <property type="entry name" value="PKS_DH_N"/>
    <property type="match status" value="1"/>
</dbReference>
<name>A0A154MVD1_9PSEU</name>
<dbReference type="OrthoDB" id="9810734at2"/>
<dbReference type="GO" id="GO:0005886">
    <property type="term" value="C:plasma membrane"/>
    <property type="evidence" value="ECO:0007669"/>
    <property type="project" value="TreeGrafter"/>
</dbReference>
<dbReference type="InterPro" id="IPR050091">
    <property type="entry name" value="PKS_NRPS_Biosynth_Enz"/>
</dbReference>
<dbReference type="InterPro" id="IPR042104">
    <property type="entry name" value="PKS_dehydratase_sf"/>
</dbReference>
<feature type="active site" description="Proton donor; for dehydratase activity" evidence="3">
    <location>
        <position position="786"/>
    </location>
</feature>
<feature type="region of interest" description="C-terminal hotdog fold" evidence="3">
    <location>
        <begin position="725"/>
        <end position="882"/>
    </location>
</feature>
<dbReference type="EMBL" id="LOBU02000022">
    <property type="protein sequence ID" value="OKA04494.1"/>
    <property type="molecule type" value="Genomic_DNA"/>
</dbReference>
<evidence type="ECO:0000313" key="6">
    <source>
        <dbReference type="EMBL" id="OKA04494.1"/>
    </source>
</evidence>
<reference evidence="6 8" key="2">
    <citation type="submission" date="2016-11" db="EMBL/GenBank/DDBJ databases">
        <title>Genome sequencing of Amycolatopsis regifaucium.</title>
        <authorList>
            <person name="Mayilraj S."/>
            <person name="Kaur N."/>
        </authorList>
    </citation>
    <scope>NUCLEOTIDE SEQUENCE [LARGE SCALE GENOMIC DNA]</scope>
    <source>
        <strain evidence="6 8">GY080</strain>
    </source>
</reference>
<keyword evidence="1" id="KW-0596">Phosphopantetheine</keyword>
<dbReference type="InterPro" id="IPR049552">
    <property type="entry name" value="PKS_DH_N"/>
</dbReference>
<evidence type="ECO:0000256" key="1">
    <source>
        <dbReference type="ARBA" id="ARBA00022450"/>
    </source>
</evidence>
<dbReference type="GO" id="GO:0005737">
    <property type="term" value="C:cytoplasm"/>
    <property type="evidence" value="ECO:0007669"/>
    <property type="project" value="TreeGrafter"/>
</dbReference>
<protein>
    <recommendedName>
        <fullName evidence="4">PKS/mFAS DH domain-containing protein</fullName>
    </recommendedName>
</protein>